<keyword evidence="1" id="KW-1133">Transmembrane helix</keyword>
<dbReference type="EMBL" id="CP054550">
    <property type="protein sequence ID" value="QKQ28776.1"/>
    <property type="molecule type" value="Genomic_DNA"/>
</dbReference>
<feature type="transmembrane region" description="Helical" evidence="1">
    <location>
        <begin position="147"/>
        <end position="169"/>
    </location>
</feature>
<feature type="transmembrane region" description="Helical" evidence="1">
    <location>
        <begin position="110"/>
        <end position="135"/>
    </location>
</feature>
<evidence type="ECO:0000256" key="1">
    <source>
        <dbReference type="SAM" id="Phobius"/>
    </source>
</evidence>
<protein>
    <submittedName>
        <fullName evidence="2">DUF1700 domain-containing protein</fullName>
    </submittedName>
</protein>
<feature type="transmembrane region" description="Helical" evidence="1">
    <location>
        <begin position="78"/>
        <end position="104"/>
    </location>
</feature>
<proteinExistence type="predicted"/>
<name>A0A6N0I2I1_STAHO</name>
<dbReference type="Proteomes" id="UP000509636">
    <property type="component" value="Chromosome"/>
</dbReference>
<dbReference type="Pfam" id="PF22564">
    <property type="entry name" value="HAAS"/>
    <property type="match status" value="1"/>
</dbReference>
<evidence type="ECO:0000313" key="3">
    <source>
        <dbReference type="Proteomes" id="UP000509636"/>
    </source>
</evidence>
<keyword evidence="1" id="KW-0812">Transmembrane</keyword>
<dbReference type="RefSeq" id="WP_002449451.1">
    <property type="nucleotide sequence ID" value="NZ_CP054006.1"/>
</dbReference>
<dbReference type="AlphaFoldDB" id="A0A6N0I2I1"/>
<sequence>MNKEQYLEILKKRMKNVDKDEKKDILNEYESHFISGYKDNKDDTEIIKKLGDPVKISKEINAMTAINKVEKEKNIKNIFIAAFSIMSLSIFNFISIIFSFFVLLLLLPLILAYVIAIPIMIVSPIILLVIGVINGFDTISMNDIFEVIKGVILGIILGFMGYFVAKYFLNFVVLYLKWDMAILKKEKL</sequence>
<evidence type="ECO:0000313" key="2">
    <source>
        <dbReference type="EMBL" id="QKQ28776.1"/>
    </source>
</evidence>
<keyword evidence="1" id="KW-0472">Membrane</keyword>
<accession>A0A6N0I2I1</accession>
<reference evidence="2 3" key="1">
    <citation type="submission" date="2019-09" db="EMBL/GenBank/DDBJ databases">
        <title>FDA dAtabase for Regulatory Grade micrObial Sequences (FDA-ARGOS): Supporting development and validation of Infectious Disease Dx tests.</title>
        <authorList>
            <person name="Sciortino C."/>
            <person name="Tallon L."/>
            <person name="Sadzewicz L."/>
            <person name="Vavikolanu K."/>
            <person name="Mehta A."/>
            <person name="Aluvathingal J."/>
            <person name="Nadendla S."/>
            <person name="Nandy P."/>
            <person name="Geyer C."/>
            <person name="Yan Y."/>
            <person name="Sichtig H."/>
        </authorList>
    </citation>
    <scope>NUCLEOTIDE SEQUENCE [LARGE SCALE GENOMIC DNA]</scope>
    <source>
        <strain evidence="2 3">FDAARGOS_661</strain>
    </source>
</reference>
<gene>
    <name evidence="2" type="ORF">FOB69_04390</name>
</gene>
<organism evidence="2 3">
    <name type="scientific">Staphylococcus hominis</name>
    <dbReference type="NCBI Taxonomy" id="1290"/>
    <lineage>
        <taxon>Bacteria</taxon>
        <taxon>Bacillati</taxon>
        <taxon>Bacillota</taxon>
        <taxon>Bacilli</taxon>
        <taxon>Bacillales</taxon>
        <taxon>Staphylococcaceae</taxon>
        <taxon>Staphylococcus</taxon>
    </lineage>
</organism>